<organism evidence="4 5">
    <name type="scientific">Actinacidiphila oryziradicis</name>
    <dbReference type="NCBI Taxonomy" id="2571141"/>
    <lineage>
        <taxon>Bacteria</taxon>
        <taxon>Bacillati</taxon>
        <taxon>Actinomycetota</taxon>
        <taxon>Actinomycetes</taxon>
        <taxon>Kitasatosporales</taxon>
        <taxon>Streptomycetaceae</taxon>
        <taxon>Actinacidiphila</taxon>
    </lineage>
</organism>
<dbReference type="OrthoDB" id="273614at2"/>
<dbReference type="EMBL" id="SUMC01000059">
    <property type="protein sequence ID" value="TKA03010.1"/>
    <property type="molecule type" value="Genomic_DNA"/>
</dbReference>
<proteinExistence type="predicted"/>
<accession>A0A4U0S2C1</accession>
<reference evidence="4 5" key="1">
    <citation type="submission" date="2019-04" db="EMBL/GenBank/DDBJ databases">
        <title>Streptomyces oryziradicis sp. nov., a novel actinomycete isolated from rhizosphere soil of rice (Oryza sativa L.).</title>
        <authorList>
            <person name="Li C."/>
        </authorList>
    </citation>
    <scope>NUCLEOTIDE SEQUENCE [LARGE SCALE GENOMIC DNA]</scope>
    <source>
        <strain evidence="4 5">NEAU-C40</strain>
    </source>
</reference>
<protein>
    <submittedName>
        <fullName evidence="4">GNAT family N-acetyltransferase</fullName>
    </submittedName>
</protein>
<keyword evidence="2" id="KW-0012">Acyltransferase</keyword>
<dbReference type="InterPro" id="IPR000182">
    <property type="entry name" value="GNAT_dom"/>
</dbReference>
<dbReference type="PANTHER" id="PTHR43877:SF1">
    <property type="entry name" value="ACETYLTRANSFERASE"/>
    <property type="match status" value="1"/>
</dbReference>
<evidence type="ECO:0000259" key="3">
    <source>
        <dbReference type="PROSITE" id="PS51186"/>
    </source>
</evidence>
<sequence length="172" mass="18495">MNVEVEIVREAGQEIVEAFGRLLPQLSSSAKPLDREAVDRIVACDANTVLVARAEAGGEIVGTLTLLLVPVPSGLRARIEDVVVDEVARGQGIAAALTQEALRLAREAGAGTVDLTSRPAREAANRLYERLGFEARESTVYRFSMSAPKRRPAAIDRMRRMIAEGTADPSAE</sequence>
<dbReference type="InterPro" id="IPR016181">
    <property type="entry name" value="Acyl_CoA_acyltransferase"/>
</dbReference>
<evidence type="ECO:0000256" key="1">
    <source>
        <dbReference type="ARBA" id="ARBA00022679"/>
    </source>
</evidence>
<evidence type="ECO:0000256" key="2">
    <source>
        <dbReference type="ARBA" id="ARBA00023315"/>
    </source>
</evidence>
<evidence type="ECO:0000313" key="4">
    <source>
        <dbReference type="EMBL" id="TKA03010.1"/>
    </source>
</evidence>
<feature type="domain" description="N-acetyltransferase" evidence="3">
    <location>
        <begin position="6"/>
        <end position="150"/>
    </location>
</feature>
<name>A0A4U0S2C1_9ACTN</name>
<comment type="caution">
    <text evidence="4">The sequence shown here is derived from an EMBL/GenBank/DDBJ whole genome shotgun (WGS) entry which is preliminary data.</text>
</comment>
<dbReference type="PROSITE" id="PS51186">
    <property type="entry name" value="GNAT"/>
    <property type="match status" value="1"/>
</dbReference>
<dbReference type="CDD" id="cd04301">
    <property type="entry name" value="NAT_SF"/>
    <property type="match status" value="1"/>
</dbReference>
<dbReference type="AlphaFoldDB" id="A0A4U0S2C1"/>
<dbReference type="Gene3D" id="3.40.630.30">
    <property type="match status" value="1"/>
</dbReference>
<dbReference type="Proteomes" id="UP000305778">
    <property type="component" value="Unassembled WGS sequence"/>
</dbReference>
<gene>
    <name evidence="4" type="ORF">FCI23_37860</name>
</gene>
<dbReference type="Pfam" id="PF00583">
    <property type="entry name" value="Acetyltransf_1"/>
    <property type="match status" value="1"/>
</dbReference>
<keyword evidence="5" id="KW-1185">Reference proteome</keyword>
<evidence type="ECO:0000313" key="5">
    <source>
        <dbReference type="Proteomes" id="UP000305778"/>
    </source>
</evidence>
<dbReference type="GO" id="GO:0016747">
    <property type="term" value="F:acyltransferase activity, transferring groups other than amino-acyl groups"/>
    <property type="evidence" value="ECO:0007669"/>
    <property type="project" value="InterPro"/>
</dbReference>
<dbReference type="PANTHER" id="PTHR43877">
    <property type="entry name" value="AMINOALKYLPHOSPHONATE N-ACETYLTRANSFERASE-RELATED-RELATED"/>
    <property type="match status" value="1"/>
</dbReference>
<dbReference type="SUPFAM" id="SSF55729">
    <property type="entry name" value="Acyl-CoA N-acyltransferases (Nat)"/>
    <property type="match status" value="1"/>
</dbReference>
<keyword evidence="1 4" id="KW-0808">Transferase</keyword>
<dbReference type="InterPro" id="IPR050832">
    <property type="entry name" value="Bact_Acetyltransf"/>
</dbReference>